<evidence type="ECO:0000313" key="2">
    <source>
        <dbReference type="EMBL" id="KAH3845187.1"/>
    </source>
</evidence>
<gene>
    <name evidence="2" type="ORF">DPMN_087462</name>
</gene>
<dbReference type="EMBL" id="JAIWYP010000003">
    <property type="protein sequence ID" value="KAH3845187.1"/>
    <property type="molecule type" value="Genomic_DNA"/>
</dbReference>
<organism evidence="2 3">
    <name type="scientific">Dreissena polymorpha</name>
    <name type="common">Zebra mussel</name>
    <name type="synonym">Mytilus polymorpha</name>
    <dbReference type="NCBI Taxonomy" id="45954"/>
    <lineage>
        <taxon>Eukaryota</taxon>
        <taxon>Metazoa</taxon>
        <taxon>Spiralia</taxon>
        <taxon>Lophotrochozoa</taxon>
        <taxon>Mollusca</taxon>
        <taxon>Bivalvia</taxon>
        <taxon>Autobranchia</taxon>
        <taxon>Heteroconchia</taxon>
        <taxon>Euheterodonta</taxon>
        <taxon>Imparidentia</taxon>
        <taxon>Neoheterodontei</taxon>
        <taxon>Myida</taxon>
        <taxon>Dreissenoidea</taxon>
        <taxon>Dreissenidae</taxon>
        <taxon>Dreissena</taxon>
    </lineage>
</organism>
<sequence>MDDEPFDTDLFKDHRYVLSVLVPIFVVSIGAAMIMMTVFSLRYIARRRAVGEFPLTNGSSMETHAQSIYRISSERTDRMLLLPFEDDIDI</sequence>
<name>A0A9D4KTY6_DREPO</name>
<evidence type="ECO:0000313" key="3">
    <source>
        <dbReference type="Proteomes" id="UP000828390"/>
    </source>
</evidence>
<keyword evidence="1" id="KW-0472">Membrane</keyword>
<dbReference type="Proteomes" id="UP000828390">
    <property type="component" value="Unassembled WGS sequence"/>
</dbReference>
<comment type="caution">
    <text evidence="2">The sequence shown here is derived from an EMBL/GenBank/DDBJ whole genome shotgun (WGS) entry which is preliminary data.</text>
</comment>
<keyword evidence="1" id="KW-0812">Transmembrane</keyword>
<keyword evidence="3" id="KW-1185">Reference proteome</keyword>
<accession>A0A9D4KTY6</accession>
<keyword evidence="1" id="KW-1133">Transmembrane helix</keyword>
<evidence type="ECO:0000256" key="1">
    <source>
        <dbReference type="SAM" id="Phobius"/>
    </source>
</evidence>
<reference evidence="2" key="1">
    <citation type="journal article" date="2019" name="bioRxiv">
        <title>The Genome of the Zebra Mussel, Dreissena polymorpha: A Resource for Invasive Species Research.</title>
        <authorList>
            <person name="McCartney M.A."/>
            <person name="Auch B."/>
            <person name="Kono T."/>
            <person name="Mallez S."/>
            <person name="Zhang Y."/>
            <person name="Obille A."/>
            <person name="Becker A."/>
            <person name="Abrahante J.E."/>
            <person name="Garbe J."/>
            <person name="Badalamenti J.P."/>
            <person name="Herman A."/>
            <person name="Mangelson H."/>
            <person name="Liachko I."/>
            <person name="Sullivan S."/>
            <person name="Sone E.D."/>
            <person name="Koren S."/>
            <person name="Silverstein K.A.T."/>
            <person name="Beckman K.B."/>
            <person name="Gohl D.M."/>
        </authorList>
    </citation>
    <scope>NUCLEOTIDE SEQUENCE</scope>
    <source>
        <strain evidence="2">Duluth1</strain>
        <tissue evidence="2">Whole animal</tissue>
    </source>
</reference>
<reference evidence="2" key="2">
    <citation type="submission" date="2020-11" db="EMBL/GenBank/DDBJ databases">
        <authorList>
            <person name="McCartney M.A."/>
            <person name="Auch B."/>
            <person name="Kono T."/>
            <person name="Mallez S."/>
            <person name="Becker A."/>
            <person name="Gohl D.M."/>
            <person name="Silverstein K.A.T."/>
            <person name="Koren S."/>
            <person name="Bechman K.B."/>
            <person name="Herman A."/>
            <person name="Abrahante J.E."/>
            <person name="Garbe J."/>
        </authorList>
    </citation>
    <scope>NUCLEOTIDE SEQUENCE</scope>
    <source>
        <strain evidence="2">Duluth1</strain>
        <tissue evidence="2">Whole animal</tissue>
    </source>
</reference>
<proteinExistence type="predicted"/>
<protein>
    <submittedName>
        <fullName evidence="2">Uncharacterized protein</fullName>
    </submittedName>
</protein>
<feature type="transmembrane region" description="Helical" evidence="1">
    <location>
        <begin position="16"/>
        <end position="39"/>
    </location>
</feature>
<dbReference type="AlphaFoldDB" id="A0A9D4KTY6"/>